<dbReference type="HAMAP" id="MF_01147">
    <property type="entry name" value="Lgt"/>
    <property type="match status" value="1"/>
</dbReference>
<dbReference type="EMBL" id="JBEXPZ010000024">
    <property type="protein sequence ID" value="MET9846710.1"/>
    <property type="molecule type" value="Genomic_DNA"/>
</dbReference>
<comment type="caution">
    <text evidence="9">The sequence shown here is derived from an EMBL/GenBank/DDBJ whole genome shotgun (WGS) entry which is preliminary data.</text>
</comment>
<evidence type="ECO:0000256" key="2">
    <source>
        <dbReference type="ARBA" id="ARBA00022475"/>
    </source>
</evidence>
<name>A0ABV2V146_9ACTN</name>
<dbReference type="RefSeq" id="WP_355397986.1">
    <property type="nucleotide sequence ID" value="NZ_JBEXPZ010000024.1"/>
</dbReference>
<organism evidence="9 10">
    <name type="scientific">Streptomyces ossamyceticus</name>
    <dbReference type="NCBI Taxonomy" id="249581"/>
    <lineage>
        <taxon>Bacteria</taxon>
        <taxon>Bacillati</taxon>
        <taxon>Actinomycetota</taxon>
        <taxon>Actinomycetes</taxon>
        <taxon>Kitasatosporales</taxon>
        <taxon>Streptomycetaceae</taxon>
        <taxon>Streptomyces</taxon>
    </lineage>
</organism>
<accession>A0ABV2V146</accession>
<feature type="transmembrane region" description="Helical" evidence="7">
    <location>
        <begin position="179"/>
        <end position="196"/>
    </location>
</feature>
<feature type="transmembrane region" description="Helical" evidence="7">
    <location>
        <begin position="208"/>
        <end position="226"/>
    </location>
</feature>
<dbReference type="Pfam" id="PF01790">
    <property type="entry name" value="LGT"/>
    <property type="match status" value="1"/>
</dbReference>
<evidence type="ECO:0000256" key="5">
    <source>
        <dbReference type="ARBA" id="ARBA00022989"/>
    </source>
</evidence>
<feature type="transmembrane region" description="Helical" evidence="7">
    <location>
        <begin position="94"/>
        <end position="115"/>
    </location>
</feature>
<keyword evidence="6 7" id="KW-0472">Membrane</keyword>
<feature type="binding site" evidence="7">
    <location>
        <position position="141"/>
    </location>
    <ligand>
        <name>a 1,2-diacyl-sn-glycero-3-phospho-(1'-sn-glycerol)</name>
        <dbReference type="ChEBI" id="CHEBI:64716"/>
    </ligand>
</feature>
<dbReference type="PROSITE" id="PS01311">
    <property type="entry name" value="LGT"/>
    <property type="match status" value="1"/>
</dbReference>
<sequence>MELAYIPSPSRGVLYLGPVPLRGYAFCIIIGVFVAVWLGNKRWVARGGRAGTVADIAVWAVPFGLIGGRLYHVITDYELYFSEGRDWVDAFKVWEGGLGIWGAIALGAVGAWIGCRRRGIPLPAYADAVAPGIALAQAIGRWGNWFNQELYGRPTDLPWALEITSSTDGRMPGTYHPTFLYESLWCIGVAVLVIWADRRFRLGHGRAFALYVAAYCAGRFWIEYMRVDDAHHILGLRLNNWTALFVFVLAVIYIVLSARKRPGREEIVEPGAGDGDDDSTALKKDGDDGDTESEKDAEEATGKSPAKTAEKTADKGSEKAADKSSGKDTDKATESGKPAEKASATSVEKSEEKKDTKVSDAAPQAAEKS</sequence>
<evidence type="ECO:0000313" key="10">
    <source>
        <dbReference type="Proteomes" id="UP001550210"/>
    </source>
</evidence>
<feature type="region of interest" description="Disordered" evidence="8">
    <location>
        <begin position="266"/>
        <end position="369"/>
    </location>
</feature>
<protein>
    <recommendedName>
        <fullName evidence="7">Phosphatidylglycerol--prolipoprotein diacylglyceryl transferase</fullName>
        <ecNumber evidence="7">2.5.1.145</ecNumber>
    </recommendedName>
</protein>
<comment type="similarity">
    <text evidence="1 7">Belongs to the Lgt family.</text>
</comment>
<feature type="compositionally biased region" description="Basic and acidic residues" evidence="8">
    <location>
        <begin position="308"/>
        <end position="340"/>
    </location>
</feature>
<feature type="transmembrane region" description="Helical" evidence="7">
    <location>
        <begin position="21"/>
        <end position="40"/>
    </location>
</feature>
<feature type="compositionally biased region" description="Basic and acidic residues" evidence="8">
    <location>
        <begin position="280"/>
        <end position="301"/>
    </location>
</feature>
<proteinExistence type="inferred from homology"/>
<evidence type="ECO:0000256" key="7">
    <source>
        <dbReference type="HAMAP-Rule" id="MF_01147"/>
    </source>
</evidence>
<feature type="compositionally biased region" description="Basic and acidic residues" evidence="8">
    <location>
        <begin position="348"/>
        <end position="358"/>
    </location>
</feature>
<dbReference type="InterPro" id="IPR001640">
    <property type="entry name" value="Lgt"/>
</dbReference>
<keyword evidence="5 7" id="KW-1133">Transmembrane helix</keyword>
<feature type="transmembrane region" description="Helical" evidence="7">
    <location>
        <begin position="238"/>
        <end position="256"/>
    </location>
</feature>
<dbReference type="EC" id="2.5.1.145" evidence="7"/>
<dbReference type="GO" id="GO:0008961">
    <property type="term" value="F:phosphatidylglycerol-prolipoprotein diacylglyceryl transferase activity"/>
    <property type="evidence" value="ECO:0007669"/>
    <property type="project" value="UniProtKB-EC"/>
</dbReference>
<evidence type="ECO:0000256" key="1">
    <source>
        <dbReference type="ARBA" id="ARBA00007150"/>
    </source>
</evidence>
<evidence type="ECO:0000256" key="3">
    <source>
        <dbReference type="ARBA" id="ARBA00022679"/>
    </source>
</evidence>
<evidence type="ECO:0000256" key="6">
    <source>
        <dbReference type="ARBA" id="ARBA00023136"/>
    </source>
</evidence>
<keyword evidence="4 7" id="KW-0812">Transmembrane</keyword>
<evidence type="ECO:0000256" key="4">
    <source>
        <dbReference type="ARBA" id="ARBA00022692"/>
    </source>
</evidence>
<keyword evidence="2 7" id="KW-1003">Cell membrane</keyword>
<comment type="function">
    <text evidence="7">Catalyzes the transfer of the diacylglyceryl group from phosphatidylglycerol to the sulfhydryl group of the N-terminal cysteine of a prolipoprotein, the first step in the formation of mature lipoproteins.</text>
</comment>
<dbReference type="PANTHER" id="PTHR30589:SF0">
    <property type="entry name" value="PHOSPHATIDYLGLYCEROL--PROLIPOPROTEIN DIACYLGLYCERYL TRANSFERASE"/>
    <property type="match status" value="1"/>
</dbReference>
<dbReference type="Proteomes" id="UP001550210">
    <property type="component" value="Unassembled WGS sequence"/>
</dbReference>
<dbReference type="NCBIfam" id="TIGR00544">
    <property type="entry name" value="lgt"/>
    <property type="match status" value="1"/>
</dbReference>
<feature type="transmembrane region" description="Helical" evidence="7">
    <location>
        <begin position="122"/>
        <end position="140"/>
    </location>
</feature>
<dbReference type="PANTHER" id="PTHR30589">
    <property type="entry name" value="PROLIPOPROTEIN DIACYLGLYCERYL TRANSFERASE"/>
    <property type="match status" value="1"/>
</dbReference>
<evidence type="ECO:0000256" key="8">
    <source>
        <dbReference type="SAM" id="MobiDB-lite"/>
    </source>
</evidence>
<comment type="catalytic activity">
    <reaction evidence="7">
        <text>L-cysteinyl-[prolipoprotein] + a 1,2-diacyl-sn-glycero-3-phospho-(1'-sn-glycerol) = an S-1,2-diacyl-sn-glyceryl-L-cysteinyl-[prolipoprotein] + sn-glycerol 1-phosphate + H(+)</text>
        <dbReference type="Rhea" id="RHEA:56712"/>
        <dbReference type="Rhea" id="RHEA-COMP:14679"/>
        <dbReference type="Rhea" id="RHEA-COMP:14680"/>
        <dbReference type="ChEBI" id="CHEBI:15378"/>
        <dbReference type="ChEBI" id="CHEBI:29950"/>
        <dbReference type="ChEBI" id="CHEBI:57685"/>
        <dbReference type="ChEBI" id="CHEBI:64716"/>
        <dbReference type="ChEBI" id="CHEBI:140658"/>
        <dbReference type="EC" id="2.5.1.145"/>
    </reaction>
</comment>
<feature type="transmembrane region" description="Helical" evidence="7">
    <location>
        <begin position="52"/>
        <end position="74"/>
    </location>
</feature>
<evidence type="ECO:0000313" key="9">
    <source>
        <dbReference type="EMBL" id="MET9846710.1"/>
    </source>
</evidence>
<comment type="pathway">
    <text evidence="7">Protein modification; lipoprotein biosynthesis (diacylglyceryl transfer).</text>
</comment>
<gene>
    <name evidence="7 9" type="primary">lgt</name>
    <name evidence="9" type="ORF">ABZZ21_19495</name>
</gene>
<reference evidence="9 10" key="1">
    <citation type="submission" date="2024-06" db="EMBL/GenBank/DDBJ databases">
        <title>The Natural Products Discovery Center: Release of the First 8490 Sequenced Strains for Exploring Actinobacteria Biosynthetic Diversity.</title>
        <authorList>
            <person name="Kalkreuter E."/>
            <person name="Kautsar S.A."/>
            <person name="Yang D."/>
            <person name="Bader C.D."/>
            <person name="Teijaro C.N."/>
            <person name="Fluegel L."/>
            <person name="Davis C.M."/>
            <person name="Simpson J.R."/>
            <person name="Lauterbach L."/>
            <person name="Steele A.D."/>
            <person name="Gui C."/>
            <person name="Meng S."/>
            <person name="Li G."/>
            <person name="Viehrig K."/>
            <person name="Ye F."/>
            <person name="Su P."/>
            <person name="Kiefer A.F."/>
            <person name="Nichols A."/>
            <person name="Cepeda A.J."/>
            <person name="Yan W."/>
            <person name="Fan B."/>
            <person name="Jiang Y."/>
            <person name="Adhikari A."/>
            <person name="Zheng C.-J."/>
            <person name="Schuster L."/>
            <person name="Cowan T.M."/>
            <person name="Smanski M.J."/>
            <person name="Chevrette M.G."/>
            <person name="De Carvalho L.P.S."/>
            <person name="Shen B."/>
        </authorList>
    </citation>
    <scope>NUCLEOTIDE SEQUENCE [LARGE SCALE GENOMIC DNA]</scope>
    <source>
        <strain evidence="9 10">NPDC006434</strain>
    </source>
</reference>
<keyword evidence="3 7" id="KW-0808">Transferase</keyword>
<comment type="subcellular location">
    <subcellularLocation>
        <location evidence="7">Cell membrane</location>
        <topology evidence="7">Multi-pass membrane protein</topology>
    </subcellularLocation>
</comment>
<keyword evidence="10" id="KW-1185">Reference proteome</keyword>